<dbReference type="OrthoDB" id="3069231at2759"/>
<dbReference type="Proteomes" id="UP000298030">
    <property type="component" value="Unassembled WGS sequence"/>
</dbReference>
<proteinExistence type="predicted"/>
<dbReference type="AlphaFoldDB" id="A0A4Y7U143"/>
<evidence type="ECO:0008006" key="3">
    <source>
        <dbReference type="Google" id="ProtNLM"/>
    </source>
</evidence>
<reference evidence="1 2" key="1">
    <citation type="journal article" date="2019" name="Nat. Ecol. Evol.">
        <title>Megaphylogeny resolves global patterns of mushroom evolution.</title>
        <authorList>
            <person name="Varga T."/>
            <person name="Krizsan K."/>
            <person name="Foldi C."/>
            <person name="Dima B."/>
            <person name="Sanchez-Garcia M."/>
            <person name="Sanchez-Ramirez S."/>
            <person name="Szollosi G.J."/>
            <person name="Szarkandi J.G."/>
            <person name="Papp V."/>
            <person name="Albert L."/>
            <person name="Andreopoulos W."/>
            <person name="Angelini C."/>
            <person name="Antonin V."/>
            <person name="Barry K.W."/>
            <person name="Bougher N.L."/>
            <person name="Buchanan P."/>
            <person name="Buyck B."/>
            <person name="Bense V."/>
            <person name="Catcheside P."/>
            <person name="Chovatia M."/>
            <person name="Cooper J."/>
            <person name="Damon W."/>
            <person name="Desjardin D."/>
            <person name="Finy P."/>
            <person name="Geml J."/>
            <person name="Haridas S."/>
            <person name="Hughes K."/>
            <person name="Justo A."/>
            <person name="Karasinski D."/>
            <person name="Kautmanova I."/>
            <person name="Kiss B."/>
            <person name="Kocsube S."/>
            <person name="Kotiranta H."/>
            <person name="LaButti K.M."/>
            <person name="Lechner B.E."/>
            <person name="Liimatainen K."/>
            <person name="Lipzen A."/>
            <person name="Lukacs Z."/>
            <person name="Mihaltcheva S."/>
            <person name="Morgado L.N."/>
            <person name="Niskanen T."/>
            <person name="Noordeloos M.E."/>
            <person name="Ohm R.A."/>
            <person name="Ortiz-Santana B."/>
            <person name="Ovrebo C."/>
            <person name="Racz N."/>
            <person name="Riley R."/>
            <person name="Savchenko A."/>
            <person name="Shiryaev A."/>
            <person name="Soop K."/>
            <person name="Spirin V."/>
            <person name="Szebenyi C."/>
            <person name="Tomsovsky M."/>
            <person name="Tulloss R.E."/>
            <person name="Uehling J."/>
            <person name="Grigoriev I.V."/>
            <person name="Vagvolgyi C."/>
            <person name="Papp T."/>
            <person name="Martin F.M."/>
            <person name="Miettinen O."/>
            <person name="Hibbett D.S."/>
            <person name="Nagy L.G."/>
        </authorList>
    </citation>
    <scope>NUCLEOTIDE SEQUENCE [LARGE SCALE GENOMIC DNA]</scope>
    <source>
        <strain evidence="1 2">FP101781</strain>
    </source>
</reference>
<evidence type="ECO:0000313" key="2">
    <source>
        <dbReference type="Proteomes" id="UP000298030"/>
    </source>
</evidence>
<name>A0A4Y7U143_COPMI</name>
<sequence>MSTATFPQELVDKIVESIEDDRASLIALSKVNMRWARRSRPYLLSDLAFKDEQDIIDFSVLLRAPNRTFPPSIRCKELALYNATTIGDEAPTSVRNVLASITVEGSLKIHVTDGRIPWSIVEASTAWSSVPQLTLLGGGYNLQAFFDYLSSFTQLESLQLEDFSLMVAEGATEPTVQLRLPSTLVRLATLRSSGVWTIFHRLLPAGGFPRIRHLRIRPSSASRSREFGIWSVTLGGYGVSRPWSSMLSTTLTPRILIGI</sequence>
<gene>
    <name evidence="1" type="ORF">FA13DRAFT_5681</name>
</gene>
<evidence type="ECO:0000313" key="1">
    <source>
        <dbReference type="EMBL" id="TEB39502.1"/>
    </source>
</evidence>
<keyword evidence="2" id="KW-1185">Reference proteome</keyword>
<protein>
    <recommendedName>
        <fullName evidence="3">F-box domain-containing protein</fullName>
    </recommendedName>
</protein>
<accession>A0A4Y7U143</accession>
<organism evidence="1 2">
    <name type="scientific">Coprinellus micaceus</name>
    <name type="common">Glistening ink-cap mushroom</name>
    <name type="synonym">Coprinus micaceus</name>
    <dbReference type="NCBI Taxonomy" id="71717"/>
    <lineage>
        <taxon>Eukaryota</taxon>
        <taxon>Fungi</taxon>
        <taxon>Dikarya</taxon>
        <taxon>Basidiomycota</taxon>
        <taxon>Agaricomycotina</taxon>
        <taxon>Agaricomycetes</taxon>
        <taxon>Agaricomycetidae</taxon>
        <taxon>Agaricales</taxon>
        <taxon>Agaricineae</taxon>
        <taxon>Psathyrellaceae</taxon>
        <taxon>Coprinellus</taxon>
    </lineage>
</organism>
<comment type="caution">
    <text evidence="1">The sequence shown here is derived from an EMBL/GenBank/DDBJ whole genome shotgun (WGS) entry which is preliminary data.</text>
</comment>
<dbReference type="EMBL" id="QPFP01000001">
    <property type="protein sequence ID" value="TEB39502.1"/>
    <property type="molecule type" value="Genomic_DNA"/>
</dbReference>